<comment type="caution">
    <text evidence="1">The sequence shown here is derived from an EMBL/GenBank/DDBJ whole genome shotgun (WGS) entry which is preliminary data.</text>
</comment>
<gene>
    <name evidence="1" type="ORF">NPIL_45611</name>
</gene>
<evidence type="ECO:0000313" key="2">
    <source>
        <dbReference type="Proteomes" id="UP000887013"/>
    </source>
</evidence>
<name>A0A8X6QLQ2_NEPPI</name>
<evidence type="ECO:0000313" key="1">
    <source>
        <dbReference type="EMBL" id="GFU31832.1"/>
    </source>
</evidence>
<protein>
    <submittedName>
        <fullName evidence="1">Uncharacterized protein</fullName>
    </submittedName>
</protein>
<dbReference type="AlphaFoldDB" id="A0A8X6QLQ2"/>
<reference evidence="1" key="1">
    <citation type="submission" date="2020-08" db="EMBL/GenBank/DDBJ databases">
        <title>Multicomponent nature underlies the extraordinary mechanical properties of spider dragline silk.</title>
        <authorList>
            <person name="Kono N."/>
            <person name="Nakamura H."/>
            <person name="Mori M."/>
            <person name="Yoshida Y."/>
            <person name="Ohtoshi R."/>
            <person name="Malay A.D."/>
            <person name="Moran D.A.P."/>
            <person name="Tomita M."/>
            <person name="Numata K."/>
            <person name="Arakawa K."/>
        </authorList>
    </citation>
    <scope>NUCLEOTIDE SEQUENCE</scope>
</reference>
<keyword evidence="2" id="KW-1185">Reference proteome</keyword>
<sequence>MDHATVVENLNQECPDSGLLLGLFWGHGKPVSIIPLFTASTPDDTGNKHPLLSPVKMLCRKEVGYSYHESMKSS</sequence>
<accession>A0A8X6QLQ2</accession>
<proteinExistence type="predicted"/>
<dbReference type="EMBL" id="BMAW01033786">
    <property type="protein sequence ID" value="GFU31832.1"/>
    <property type="molecule type" value="Genomic_DNA"/>
</dbReference>
<dbReference type="Proteomes" id="UP000887013">
    <property type="component" value="Unassembled WGS sequence"/>
</dbReference>
<organism evidence="1 2">
    <name type="scientific">Nephila pilipes</name>
    <name type="common">Giant wood spider</name>
    <name type="synonym">Nephila maculata</name>
    <dbReference type="NCBI Taxonomy" id="299642"/>
    <lineage>
        <taxon>Eukaryota</taxon>
        <taxon>Metazoa</taxon>
        <taxon>Ecdysozoa</taxon>
        <taxon>Arthropoda</taxon>
        <taxon>Chelicerata</taxon>
        <taxon>Arachnida</taxon>
        <taxon>Araneae</taxon>
        <taxon>Araneomorphae</taxon>
        <taxon>Entelegynae</taxon>
        <taxon>Araneoidea</taxon>
        <taxon>Nephilidae</taxon>
        <taxon>Nephila</taxon>
    </lineage>
</organism>